<feature type="region of interest" description="Disordered" evidence="7">
    <location>
        <begin position="64"/>
        <end position="88"/>
    </location>
</feature>
<keyword evidence="5" id="KW-0804">Transcription</keyword>
<feature type="domain" description="Zn(2)-C6 fungal-type" evidence="8">
    <location>
        <begin position="30"/>
        <end position="58"/>
    </location>
</feature>
<evidence type="ECO:0000259" key="8">
    <source>
        <dbReference type="PROSITE" id="PS50048"/>
    </source>
</evidence>
<dbReference type="AlphaFoldDB" id="A0A438MZS1"/>
<keyword evidence="1" id="KW-0479">Metal-binding</keyword>
<evidence type="ECO:0000313" key="9">
    <source>
        <dbReference type="EMBL" id="RVX68855.1"/>
    </source>
</evidence>
<dbReference type="Pfam" id="PF00172">
    <property type="entry name" value="Zn_clus"/>
    <property type="match status" value="1"/>
</dbReference>
<dbReference type="PANTHER" id="PTHR36206:SF12">
    <property type="entry name" value="ASPERCRYPTIN BIOSYNTHESIS CLUSTER-SPECIFIC TRANSCRIPTION REGULATOR ATNN-RELATED"/>
    <property type="match status" value="1"/>
</dbReference>
<dbReference type="PROSITE" id="PS00463">
    <property type="entry name" value="ZN2_CY6_FUNGAL_1"/>
    <property type="match status" value="1"/>
</dbReference>
<comment type="caution">
    <text evidence="9">The sequence shown here is derived from an EMBL/GenBank/DDBJ whole genome shotgun (WGS) entry which is preliminary data.</text>
</comment>
<evidence type="ECO:0000256" key="4">
    <source>
        <dbReference type="ARBA" id="ARBA00023125"/>
    </source>
</evidence>
<keyword evidence="2" id="KW-0862">Zinc</keyword>
<dbReference type="InterPro" id="IPR052360">
    <property type="entry name" value="Transcr_Regulatory_Proteins"/>
</dbReference>
<dbReference type="SUPFAM" id="SSF57701">
    <property type="entry name" value="Zn2/Cys6 DNA-binding domain"/>
    <property type="match status" value="1"/>
</dbReference>
<dbReference type="PROSITE" id="PS50048">
    <property type="entry name" value="ZN2_CY6_FUNGAL_2"/>
    <property type="match status" value="1"/>
</dbReference>
<evidence type="ECO:0000256" key="1">
    <source>
        <dbReference type="ARBA" id="ARBA00022723"/>
    </source>
</evidence>
<dbReference type="InterPro" id="IPR036864">
    <property type="entry name" value="Zn2-C6_fun-type_DNA-bd_sf"/>
</dbReference>
<feature type="region of interest" description="Disordered" evidence="7">
    <location>
        <begin position="1"/>
        <end position="26"/>
    </location>
</feature>
<dbReference type="GO" id="GO:0003677">
    <property type="term" value="F:DNA binding"/>
    <property type="evidence" value="ECO:0007669"/>
    <property type="project" value="UniProtKB-KW"/>
</dbReference>
<protein>
    <recommendedName>
        <fullName evidence="8">Zn(2)-C6 fungal-type domain-containing protein</fullName>
    </recommendedName>
</protein>
<accession>A0A438MZS1</accession>
<dbReference type="Proteomes" id="UP000288859">
    <property type="component" value="Unassembled WGS sequence"/>
</dbReference>
<sequence length="618" mass="70175">MATKQPKEEAKVAENPNKRTRKAHNKVRSGCLTCKIRRKKCDEAKPFCRRCTSTGRKCDGYPNFTPPETSVSSTRGLETPPKSKSNDKAVLFNPRKSQFLSGKDLERLWRAPSSVHFNDDVDFYCFDFFRTRTGPEFAAYFDSSIWRSYVVRACFQHPTVLAAAAAVGAAHRRFELGISREAFEFCEISKRMYQKAVKRLNDDLASNAHMAVEINMLSKKLFSIFNTFQGNYPEALQNMTEAIRGLVNQNLRTTFSETQYRAIEISYDSLRRFFLKFELESVRLFNGPFKIICHPEDVEPSVIRGSDEPTYLPSPKSPVTNDVVDPEPYPIPRAFSSLAQARDVLFTEAKWIWHTWGLMEQGLLSDGFQRHQAHISRLLQWSTAYAEFTKIEIEARDSQAKHAAYLLKIYREATYLLLLTQMALHEPDTGAAIIPLCDPPETCNCHRSCRTYAERKEALNAHFARLLVLAEAVFNASSFFAYDEHSTSHDSGIGPPIYLGTSDCRSTKVRHQVNNLLEKSEMQKRLWDTLGVYNIAEKLSSISEHAVVNAGIVPASLEPKWVDITFFLEDRRVLLRYCTPDRDGAGGKIRGTRMTAGEFGHGGGSGGLMWTQQWISYV</sequence>
<keyword evidence="3" id="KW-0805">Transcription regulation</keyword>
<keyword evidence="6" id="KW-0539">Nucleus</keyword>
<evidence type="ECO:0000313" key="10">
    <source>
        <dbReference type="Proteomes" id="UP000288859"/>
    </source>
</evidence>
<gene>
    <name evidence="9" type="ORF">B0A52_07510</name>
</gene>
<feature type="compositionally biased region" description="Basic and acidic residues" evidence="7">
    <location>
        <begin position="1"/>
        <end position="12"/>
    </location>
</feature>
<dbReference type="CDD" id="cd00067">
    <property type="entry name" value="GAL4"/>
    <property type="match status" value="1"/>
</dbReference>
<proteinExistence type="predicted"/>
<dbReference type="VEuPathDB" id="FungiDB:PV10_02992"/>
<feature type="compositionally biased region" description="Polar residues" evidence="7">
    <location>
        <begin position="66"/>
        <end position="76"/>
    </location>
</feature>
<dbReference type="Gene3D" id="4.10.240.10">
    <property type="entry name" value="Zn(2)-C6 fungal-type DNA-binding domain"/>
    <property type="match status" value="1"/>
</dbReference>
<evidence type="ECO:0000256" key="5">
    <source>
        <dbReference type="ARBA" id="ARBA00023163"/>
    </source>
</evidence>
<keyword evidence="4" id="KW-0238">DNA-binding</keyword>
<evidence type="ECO:0000256" key="3">
    <source>
        <dbReference type="ARBA" id="ARBA00023015"/>
    </source>
</evidence>
<reference evidence="9 10" key="1">
    <citation type="submission" date="2017-03" db="EMBL/GenBank/DDBJ databases">
        <title>Genomes of endolithic fungi from Antarctica.</title>
        <authorList>
            <person name="Coleine C."/>
            <person name="Masonjones S."/>
            <person name="Stajich J.E."/>
        </authorList>
    </citation>
    <scope>NUCLEOTIDE SEQUENCE [LARGE SCALE GENOMIC DNA]</scope>
    <source>
        <strain evidence="9 10">CCFEE 6314</strain>
    </source>
</reference>
<dbReference type="OrthoDB" id="2593732at2759"/>
<organism evidence="9 10">
    <name type="scientific">Exophiala mesophila</name>
    <name type="common">Black yeast-like fungus</name>
    <dbReference type="NCBI Taxonomy" id="212818"/>
    <lineage>
        <taxon>Eukaryota</taxon>
        <taxon>Fungi</taxon>
        <taxon>Dikarya</taxon>
        <taxon>Ascomycota</taxon>
        <taxon>Pezizomycotina</taxon>
        <taxon>Eurotiomycetes</taxon>
        <taxon>Chaetothyriomycetidae</taxon>
        <taxon>Chaetothyriales</taxon>
        <taxon>Herpotrichiellaceae</taxon>
        <taxon>Exophiala</taxon>
    </lineage>
</organism>
<evidence type="ECO:0000256" key="6">
    <source>
        <dbReference type="ARBA" id="ARBA00023242"/>
    </source>
</evidence>
<dbReference type="SMART" id="SM00066">
    <property type="entry name" value="GAL4"/>
    <property type="match status" value="1"/>
</dbReference>
<dbReference type="EMBL" id="NAJM01000034">
    <property type="protein sequence ID" value="RVX68855.1"/>
    <property type="molecule type" value="Genomic_DNA"/>
</dbReference>
<evidence type="ECO:0000256" key="2">
    <source>
        <dbReference type="ARBA" id="ARBA00022833"/>
    </source>
</evidence>
<dbReference type="GO" id="GO:0008270">
    <property type="term" value="F:zinc ion binding"/>
    <property type="evidence" value="ECO:0007669"/>
    <property type="project" value="InterPro"/>
</dbReference>
<name>A0A438MZS1_EXOME</name>
<dbReference type="GO" id="GO:0000981">
    <property type="term" value="F:DNA-binding transcription factor activity, RNA polymerase II-specific"/>
    <property type="evidence" value="ECO:0007669"/>
    <property type="project" value="InterPro"/>
</dbReference>
<dbReference type="InterPro" id="IPR001138">
    <property type="entry name" value="Zn2Cys6_DnaBD"/>
</dbReference>
<dbReference type="PANTHER" id="PTHR36206">
    <property type="entry name" value="ASPERCRYPTIN BIOSYNTHESIS CLUSTER-SPECIFIC TRANSCRIPTION REGULATOR ATNN-RELATED"/>
    <property type="match status" value="1"/>
</dbReference>
<evidence type="ECO:0000256" key="7">
    <source>
        <dbReference type="SAM" id="MobiDB-lite"/>
    </source>
</evidence>